<dbReference type="SUPFAM" id="SSF46785">
    <property type="entry name" value="Winged helix' DNA-binding domain"/>
    <property type="match status" value="1"/>
</dbReference>
<dbReference type="PANTHER" id="PTHR33204">
    <property type="entry name" value="TRANSCRIPTIONAL REGULATOR, MARR FAMILY"/>
    <property type="match status" value="1"/>
</dbReference>
<name>A0ABS5FI32_9BRAD</name>
<sequence>MNFETGMENNTDDACEGAERGGCAPDPAVMNEFRRTIHALSGKWKLEILGMLAESSVRFGVLRRALAPITQHMLTARLRELERDGLVLRRVLAEKPLQVEYQLTDSAWGLLPAFRELLTWSKTCGIRRSAAASERRLWLESAE</sequence>
<evidence type="ECO:0000256" key="2">
    <source>
        <dbReference type="ARBA" id="ARBA00023125"/>
    </source>
</evidence>
<feature type="domain" description="HTH hxlR-type" evidence="5">
    <location>
        <begin position="23"/>
        <end position="129"/>
    </location>
</feature>
<keyword evidence="7" id="KW-1185">Reference proteome</keyword>
<dbReference type="Gene3D" id="1.10.10.10">
    <property type="entry name" value="Winged helix-like DNA-binding domain superfamily/Winged helix DNA-binding domain"/>
    <property type="match status" value="1"/>
</dbReference>
<dbReference type="InterPro" id="IPR036388">
    <property type="entry name" value="WH-like_DNA-bd_sf"/>
</dbReference>
<dbReference type="InterPro" id="IPR002577">
    <property type="entry name" value="HTH_HxlR"/>
</dbReference>
<protein>
    <submittedName>
        <fullName evidence="6">Helix-turn-helix transcriptional regulator</fullName>
    </submittedName>
</protein>
<reference evidence="7" key="1">
    <citation type="journal article" date="2021" name="ISME J.">
        <title>Evolutionary origin and ecological implication of a unique nif island in free-living Bradyrhizobium lineages.</title>
        <authorList>
            <person name="Tao J."/>
        </authorList>
    </citation>
    <scope>NUCLEOTIDE SEQUENCE [LARGE SCALE GENOMIC DNA]</scope>
    <source>
        <strain evidence="7">SZCCT0434</strain>
    </source>
</reference>
<evidence type="ECO:0000259" key="5">
    <source>
        <dbReference type="PROSITE" id="PS51118"/>
    </source>
</evidence>
<organism evidence="6 7">
    <name type="scientific">Bradyrhizobium jicamae</name>
    <dbReference type="NCBI Taxonomy" id="280332"/>
    <lineage>
        <taxon>Bacteria</taxon>
        <taxon>Pseudomonadati</taxon>
        <taxon>Pseudomonadota</taxon>
        <taxon>Alphaproteobacteria</taxon>
        <taxon>Hyphomicrobiales</taxon>
        <taxon>Nitrobacteraceae</taxon>
        <taxon>Bradyrhizobium</taxon>
    </lineage>
</organism>
<dbReference type="PANTHER" id="PTHR33204:SF29">
    <property type="entry name" value="TRANSCRIPTIONAL REGULATOR"/>
    <property type="match status" value="1"/>
</dbReference>
<evidence type="ECO:0000256" key="1">
    <source>
        <dbReference type="ARBA" id="ARBA00023015"/>
    </source>
</evidence>
<evidence type="ECO:0000313" key="7">
    <source>
        <dbReference type="Proteomes" id="UP001315278"/>
    </source>
</evidence>
<keyword evidence="1" id="KW-0805">Transcription regulation</keyword>
<dbReference type="EMBL" id="JAFCJH010000012">
    <property type="protein sequence ID" value="MBR0796453.1"/>
    <property type="molecule type" value="Genomic_DNA"/>
</dbReference>
<evidence type="ECO:0000313" key="6">
    <source>
        <dbReference type="EMBL" id="MBR0796453.1"/>
    </source>
</evidence>
<evidence type="ECO:0000256" key="4">
    <source>
        <dbReference type="SAM" id="MobiDB-lite"/>
    </source>
</evidence>
<accession>A0ABS5FI32</accession>
<proteinExistence type="predicted"/>
<dbReference type="PROSITE" id="PS51118">
    <property type="entry name" value="HTH_HXLR"/>
    <property type="match status" value="1"/>
</dbReference>
<dbReference type="InterPro" id="IPR036390">
    <property type="entry name" value="WH_DNA-bd_sf"/>
</dbReference>
<gene>
    <name evidence="6" type="ORF">JQ615_13745</name>
</gene>
<comment type="caution">
    <text evidence="6">The sequence shown here is derived from an EMBL/GenBank/DDBJ whole genome shotgun (WGS) entry which is preliminary data.</text>
</comment>
<keyword evidence="3" id="KW-0804">Transcription</keyword>
<evidence type="ECO:0000256" key="3">
    <source>
        <dbReference type="ARBA" id="ARBA00023163"/>
    </source>
</evidence>
<keyword evidence="2" id="KW-0238">DNA-binding</keyword>
<feature type="region of interest" description="Disordered" evidence="4">
    <location>
        <begin position="1"/>
        <end position="20"/>
    </location>
</feature>
<dbReference type="Pfam" id="PF01638">
    <property type="entry name" value="HxlR"/>
    <property type="match status" value="1"/>
</dbReference>
<dbReference type="Proteomes" id="UP001315278">
    <property type="component" value="Unassembled WGS sequence"/>
</dbReference>